<comment type="caution">
    <text evidence="6">The sequence shown here is derived from an EMBL/GenBank/DDBJ whole genome shotgun (WGS) entry which is preliminary data.</text>
</comment>
<feature type="domain" description="N-acetylmuramoyl-L-alanine amidase" evidence="5">
    <location>
        <begin position="14"/>
        <end position="163"/>
    </location>
</feature>
<organism evidence="6 7">
    <name type="scientific">Kurthia populi</name>
    <dbReference type="NCBI Taxonomy" id="1562132"/>
    <lineage>
        <taxon>Bacteria</taxon>
        <taxon>Bacillati</taxon>
        <taxon>Bacillota</taxon>
        <taxon>Bacilli</taxon>
        <taxon>Bacillales</taxon>
        <taxon>Caryophanaceae</taxon>
        <taxon>Kurthia</taxon>
    </lineage>
</organism>
<dbReference type="PANTHER" id="PTHR30417:SF1">
    <property type="entry name" value="N-ACETYLMURAMOYL-L-ALANINE AMIDASE AMID"/>
    <property type="match status" value="1"/>
</dbReference>
<proteinExistence type="predicted"/>
<name>A0ABW5Y4V7_9BACL</name>
<dbReference type="EMBL" id="JBHUOR010000138">
    <property type="protein sequence ID" value="MFD2870388.1"/>
    <property type="molecule type" value="Genomic_DNA"/>
</dbReference>
<protein>
    <recommendedName>
        <fullName evidence="2">N-acetylmuramoyl-L-alanine amidase</fullName>
        <ecNumber evidence="2">3.5.1.28</ecNumber>
    </recommendedName>
</protein>
<dbReference type="SMART" id="SM00644">
    <property type="entry name" value="Ami_2"/>
    <property type="match status" value="1"/>
</dbReference>
<evidence type="ECO:0000256" key="4">
    <source>
        <dbReference type="ARBA" id="ARBA00023316"/>
    </source>
</evidence>
<keyword evidence="4" id="KW-0961">Cell wall biogenesis/degradation</keyword>
<evidence type="ECO:0000256" key="3">
    <source>
        <dbReference type="ARBA" id="ARBA00022801"/>
    </source>
</evidence>
<gene>
    <name evidence="6" type="ORF">ACFSY7_17990</name>
</gene>
<reference evidence="7" key="1">
    <citation type="journal article" date="2019" name="Int. J. Syst. Evol. Microbiol.">
        <title>The Global Catalogue of Microorganisms (GCM) 10K type strain sequencing project: providing services to taxonomists for standard genome sequencing and annotation.</title>
        <authorList>
            <consortium name="The Broad Institute Genomics Platform"/>
            <consortium name="The Broad Institute Genome Sequencing Center for Infectious Disease"/>
            <person name="Wu L."/>
            <person name="Ma J."/>
        </authorList>
    </citation>
    <scope>NUCLEOTIDE SEQUENCE [LARGE SCALE GENOMIC DNA]</scope>
    <source>
        <strain evidence="7">KCTC 33522</strain>
    </source>
</reference>
<evidence type="ECO:0000313" key="6">
    <source>
        <dbReference type="EMBL" id="MFD2870388.1"/>
    </source>
</evidence>
<dbReference type="InterPro" id="IPR051206">
    <property type="entry name" value="NAMLAA_amidase_2"/>
</dbReference>
<dbReference type="SUPFAM" id="SSF55846">
    <property type="entry name" value="N-acetylmuramoyl-L-alanine amidase-like"/>
    <property type="match status" value="1"/>
</dbReference>
<evidence type="ECO:0000256" key="1">
    <source>
        <dbReference type="ARBA" id="ARBA00001561"/>
    </source>
</evidence>
<dbReference type="Proteomes" id="UP001597568">
    <property type="component" value="Unassembled WGS sequence"/>
</dbReference>
<dbReference type="InterPro" id="IPR002502">
    <property type="entry name" value="Amidase_domain"/>
</dbReference>
<dbReference type="CDD" id="cd06583">
    <property type="entry name" value="PGRP"/>
    <property type="match status" value="1"/>
</dbReference>
<dbReference type="Pfam" id="PF19087">
    <property type="entry name" value="DUF5776"/>
    <property type="match status" value="1"/>
</dbReference>
<keyword evidence="7" id="KW-1185">Reference proteome</keyword>
<dbReference type="Gene3D" id="3.40.80.10">
    <property type="entry name" value="Peptidoglycan recognition protein-like"/>
    <property type="match status" value="1"/>
</dbReference>
<dbReference type="EC" id="3.5.1.28" evidence="2"/>
<sequence length="265" mass="29159">MTTYKTDYIGVNKYTRPGSKRTTTKGIVLHYTASPGGTAANHKSYFGRGADGRFAGAHLFVDKNEALCIVPLNEIAYHANEAKCRISSLYGKVGGYQGNANVTTIGIEMCIEKDGTIATATFNRTVDVTVELLKKYGLKATDLYRHYDITGKNCPAPWVSKPTEWTRFRDAVKAKLNGSSAKVETAKTKSTETFYKTGAPLGLYRVIKACSTYSGVDFTTSKKLQALKPGTAFTVTDVIKFGDKYRFKLKNGEYVSAKRAYLEKV</sequence>
<keyword evidence="3 6" id="KW-0378">Hydrolase</keyword>
<dbReference type="PANTHER" id="PTHR30417">
    <property type="entry name" value="N-ACETYLMURAMOYL-L-ALANINE AMIDASE AMID"/>
    <property type="match status" value="1"/>
</dbReference>
<dbReference type="InterPro" id="IPR044081">
    <property type="entry name" value="DUF5776"/>
</dbReference>
<dbReference type="InterPro" id="IPR036505">
    <property type="entry name" value="Amidase/PGRP_sf"/>
</dbReference>
<dbReference type="Pfam" id="PF01510">
    <property type="entry name" value="Amidase_2"/>
    <property type="match status" value="1"/>
</dbReference>
<accession>A0ABW5Y4V7</accession>
<comment type="catalytic activity">
    <reaction evidence="1">
        <text>Hydrolyzes the link between N-acetylmuramoyl residues and L-amino acid residues in certain cell-wall glycopeptides.</text>
        <dbReference type="EC" id="3.5.1.28"/>
    </reaction>
</comment>
<dbReference type="RefSeq" id="WP_380149035.1">
    <property type="nucleotide sequence ID" value="NZ_JBHUOR010000138.1"/>
</dbReference>
<dbReference type="GO" id="GO:0008745">
    <property type="term" value="F:N-acetylmuramoyl-L-alanine amidase activity"/>
    <property type="evidence" value="ECO:0007669"/>
    <property type="project" value="UniProtKB-EC"/>
</dbReference>
<evidence type="ECO:0000313" key="7">
    <source>
        <dbReference type="Proteomes" id="UP001597568"/>
    </source>
</evidence>
<evidence type="ECO:0000259" key="5">
    <source>
        <dbReference type="SMART" id="SM00644"/>
    </source>
</evidence>
<evidence type="ECO:0000256" key="2">
    <source>
        <dbReference type="ARBA" id="ARBA00011901"/>
    </source>
</evidence>